<accession>A0A6J8DYN3</accession>
<evidence type="ECO:0000313" key="9">
    <source>
        <dbReference type="Proteomes" id="UP000507470"/>
    </source>
</evidence>
<dbReference type="InterPro" id="IPR017452">
    <property type="entry name" value="GPCR_Rhodpsn_7TM"/>
</dbReference>
<feature type="transmembrane region" description="Helical" evidence="6">
    <location>
        <begin position="119"/>
        <end position="141"/>
    </location>
</feature>
<evidence type="ECO:0000256" key="4">
    <source>
        <dbReference type="ARBA" id="ARBA00023136"/>
    </source>
</evidence>
<name>A0A6J8DYN3_MYTCO</name>
<proteinExistence type="predicted"/>
<evidence type="ECO:0000256" key="5">
    <source>
        <dbReference type="SAM" id="MobiDB-lite"/>
    </source>
</evidence>
<sequence>MKWIFITTLCITLFGVHVMAAVMLAKIRQIAKNRFFRMAFYLIISDACLMIEYVWLTIIMNTNDLGIDGPHQDHCLVLGHLCPAAIQCSLLMTFCMCLHRLNATFTAPKRVLKMLTSNIAIGLGFVFIHVYVLLRCVLELLDELALLPCEPLYNTQKNFLLFIDGPNAIFVLLIACCYIVVIWRMRMNRHLVNETESLSKLQIQQRRKASLRMRYNLITLSCIIVVTACSILPRTLYGLYINVNDNINGEINRATNNLLLLNPLVDPFIYILRIKEIRCQFVCKCFHSNKITPPTQPATDATSASMSSNLKPPKTSSTTSRTNQLS</sequence>
<dbReference type="GO" id="GO:0016020">
    <property type="term" value="C:membrane"/>
    <property type="evidence" value="ECO:0007669"/>
    <property type="project" value="UniProtKB-SubCell"/>
</dbReference>
<dbReference type="AlphaFoldDB" id="A0A6J8DYN3"/>
<organism evidence="8 9">
    <name type="scientific">Mytilus coruscus</name>
    <name type="common">Sea mussel</name>
    <dbReference type="NCBI Taxonomy" id="42192"/>
    <lineage>
        <taxon>Eukaryota</taxon>
        <taxon>Metazoa</taxon>
        <taxon>Spiralia</taxon>
        <taxon>Lophotrochozoa</taxon>
        <taxon>Mollusca</taxon>
        <taxon>Bivalvia</taxon>
        <taxon>Autobranchia</taxon>
        <taxon>Pteriomorphia</taxon>
        <taxon>Mytilida</taxon>
        <taxon>Mytiloidea</taxon>
        <taxon>Mytilidae</taxon>
        <taxon>Mytilinae</taxon>
        <taxon>Mytilus</taxon>
    </lineage>
</organism>
<dbReference type="EMBL" id="CACVKT020008112">
    <property type="protein sequence ID" value="CAC5412868.1"/>
    <property type="molecule type" value="Genomic_DNA"/>
</dbReference>
<keyword evidence="9" id="KW-1185">Reference proteome</keyword>
<dbReference type="Gene3D" id="1.20.1070.10">
    <property type="entry name" value="Rhodopsin 7-helix transmembrane proteins"/>
    <property type="match status" value="1"/>
</dbReference>
<reference evidence="8 9" key="1">
    <citation type="submission" date="2020-06" db="EMBL/GenBank/DDBJ databases">
        <authorList>
            <person name="Li R."/>
            <person name="Bekaert M."/>
        </authorList>
    </citation>
    <scope>NUCLEOTIDE SEQUENCE [LARGE SCALE GENOMIC DNA]</scope>
    <source>
        <strain evidence="9">wild</strain>
    </source>
</reference>
<feature type="domain" description="G-protein coupled receptors family 1 profile" evidence="7">
    <location>
        <begin position="16"/>
        <end position="270"/>
    </location>
</feature>
<feature type="region of interest" description="Disordered" evidence="5">
    <location>
        <begin position="295"/>
        <end position="326"/>
    </location>
</feature>
<keyword evidence="4 6" id="KW-0472">Membrane</keyword>
<feature type="transmembrane region" description="Helical" evidence="6">
    <location>
        <begin position="78"/>
        <end position="98"/>
    </location>
</feature>
<evidence type="ECO:0000313" key="8">
    <source>
        <dbReference type="EMBL" id="CAC5412868.1"/>
    </source>
</evidence>
<feature type="compositionally biased region" description="Low complexity" evidence="5">
    <location>
        <begin position="307"/>
        <end position="326"/>
    </location>
</feature>
<evidence type="ECO:0000256" key="1">
    <source>
        <dbReference type="ARBA" id="ARBA00004370"/>
    </source>
</evidence>
<evidence type="ECO:0000256" key="2">
    <source>
        <dbReference type="ARBA" id="ARBA00022692"/>
    </source>
</evidence>
<keyword evidence="2 6" id="KW-0812">Transmembrane</keyword>
<dbReference type="Proteomes" id="UP000507470">
    <property type="component" value="Unassembled WGS sequence"/>
</dbReference>
<gene>
    <name evidence="8" type="ORF">MCOR_45840</name>
</gene>
<keyword evidence="3 6" id="KW-1133">Transmembrane helix</keyword>
<feature type="transmembrane region" description="Helical" evidence="6">
    <location>
        <begin position="215"/>
        <end position="237"/>
    </location>
</feature>
<dbReference type="OrthoDB" id="6184452at2759"/>
<dbReference type="SUPFAM" id="SSF81321">
    <property type="entry name" value="Family A G protein-coupled receptor-like"/>
    <property type="match status" value="1"/>
</dbReference>
<feature type="transmembrane region" description="Helical" evidence="6">
    <location>
        <begin position="6"/>
        <end position="27"/>
    </location>
</feature>
<feature type="transmembrane region" description="Helical" evidence="6">
    <location>
        <begin position="161"/>
        <end position="183"/>
    </location>
</feature>
<comment type="subcellular location">
    <subcellularLocation>
        <location evidence="1">Membrane</location>
    </subcellularLocation>
</comment>
<evidence type="ECO:0000256" key="6">
    <source>
        <dbReference type="SAM" id="Phobius"/>
    </source>
</evidence>
<evidence type="ECO:0000256" key="3">
    <source>
        <dbReference type="ARBA" id="ARBA00022989"/>
    </source>
</evidence>
<evidence type="ECO:0000259" key="7">
    <source>
        <dbReference type="PROSITE" id="PS50262"/>
    </source>
</evidence>
<feature type="transmembrane region" description="Helical" evidence="6">
    <location>
        <begin position="39"/>
        <end position="58"/>
    </location>
</feature>
<feature type="compositionally biased region" description="Polar residues" evidence="5">
    <location>
        <begin position="295"/>
        <end position="306"/>
    </location>
</feature>
<dbReference type="PROSITE" id="PS50262">
    <property type="entry name" value="G_PROTEIN_RECEP_F1_2"/>
    <property type="match status" value="1"/>
</dbReference>
<protein>
    <submittedName>
        <fullName evidence="8">PTGIR</fullName>
    </submittedName>
</protein>